<dbReference type="SUPFAM" id="SSF52047">
    <property type="entry name" value="RNI-like"/>
    <property type="match status" value="1"/>
</dbReference>
<gene>
    <name evidence="1" type="ORF">BT96DRAFT_995644</name>
</gene>
<evidence type="ECO:0008006" key="3">
    <source>
        <dbReference type="Google" id="ProtNLM"/>
    </source>
</evidence>
<protein>
    <recommendedName>
        <fullName evidence="3">F-box domain-containing protein</fullName>
    </recommendedName>
</protein>
<keyword evidence="2" id="KW-1185">Reference proteome</keyword>
<dbReference type="Proteomes" id="UP000799118">
    <property type="component" value="Unassembled WGS sequence"/>
</dbReference>
<dbReference type="EMBL" id="ML769495">
    <property type="protein sequence ID" value="KAE9397542.1"/>
    <property type="molecule type" value="Genomic_DNA"/>
</dbReference>
<proteinExistence type="predicted"/>
<accession>A0A6A4HG52</accession>
<reference evidence="1" key="1">
    <citation type="journal article" date="2019" name="Environ. Microbiol.">
        <title>Fungal ecological strategies reflected in gene transcription - a case study of two litter decomposers.</title>
        <authorList>
            <person name="Barbi F."/>
            <person name="Kohler A."/>
            <person name="Barry K."/>
            <person name="Baskaran P."/>
            <person name="Daum C."/>
            <person name="Fauchery L."/>
            <person name="Ihrmark K."/>
            <person name="Kuo A."/>
            <person name="LaButti K."/>
            <person name="Lipzen A."/>
            <person name="Morin E."/>
            <person name="Grigoriev I.V."/>
            <person name="Henrissat B."/>
            <person name="Lindahl B."/>
            <person name="Martin F."/>
        </authorList>
    </citation>
    <scope>NUCLEOTIDE SEQUENCE</scope>
    <source>
        <strain evidence="1">JB14</strain>
    </source>
</reference>
<dbReference type="Gene3D" id="3.80.10.10">
    <property type="entry name" value="Ribonuclease Inhibitor"/>
    <property type="match status" value="1"/>
</dbReference>
<dbReference type="AlphaFoldDB" id="A0A6A4HG52"/>
<evidence type="ECO:0000313" key="2">
    <source>
        <dbReference type="Proteomes" id="UP000799118"/>
    </source>
</evidence>
<organism evidence="1 2">
    <name type="scientific">Gymnopus androsaceus JB14</name>
    <dbReference type="NCBI Taxonomy" id="1447944"/>
    <lineage>
        <taxon>Eukaryota</taxon>
        <taxon>Fungi</taxon>
        <taxon>Dikarya</taxon>
        <taxon>Basidiomycota</taxon>
        <taxon>Agaricomycotina</taxon>
        <taxon>Agaricomycetes</taxon>
        <taxon>Agaricomycetidae</taxon>
        <taxon>Agaricales</taxon>
        <taxon>Marasmiineae</taxon>
        <taxon>Omphalotaceae</taxon>
        <taxon>Gymnopus</taxon>
    </lineage>
</organism>
<name>A0A6A4HG52_9AGAR</name>
<dbReference type="OrthoDB" id="2856637at2759"/>
<sequence length="577" mass="65542">MPFLPKFSSADLRRLLDANPSTNAMARSPGNIEKLDTMLRDIEDDKYAIQTEIYSLQARIHAHEQRLRNIEDVDARRVRWHRSALSEFPAEVLRLIFEELCLQNSFASWSQLYALRLCRVCSSWRAIVLRDGLCWSTFHISAPPVLKDMSNATQEASLYRLTTHFLTHSGSFPLDIHISCEMLPSETMMALLRETHRWRDVYLRGSHEIFSKPAVQTNHLQSFPLLQSLTIREGSDGVRTLLEQFNNFTGVPSGVLRNLTFSNRISTHICRAFSSHWPHITSLTLHYSSPEEIIRAVRACEDALESLHLFDIVSSDQDAEPAAVTLPALRTLTVNLGFGSHQLKTKDLPHLLSPLTLPALTCLKLYAGEGEAAIENEWPAEVVEQFFQRSSFPLQHLVLSELGIKDVQLLSLLELLSETLQTLNIVETTANTPGYTPNMFSQQIEPRSSVAPASQITQTLTTTFLQALNPNRRTSSNFLQELMDFHITRRSGLAFDRRTFVETVVSRLAESLPLDGIAPLRRVSLTISTPDHLRSDGRPLKQHRSLSYNREMYEQLAGDVRVFIADEDPEQRYEKTI</sequence>
<dbReference type="InterPro" id="IPR032675">
    <property type="entry name" value="LRR_dom_sf"/>
</dbReference>
<evidence type="ECO:0000313" key="1">
    <source>
        <dbReference type="EMBL" id="KAE9397542.1"/>
    </source>
</evidence>